<evidence type="ECO:0000256" key="5">
    <source>
        <dbReference type="ARBA" id="ARBA00023136"/>
    </source>
</evidence>
<feature type="transmembrane region" description="Helical" evidence="6">
    <location>
        <begin position="308"/>
        <end position="332"/>
    </location>
</feature>
<evidence type="ECO:0000256" key="4">
    <source>
        <dbReference type="ARBA" id="ARBA00022989"/>
    </source>
</evidence>
<comment type="subcellular location">
    <subcellularLocation>
        <location evidence="1">Cell membrane</location>
        <topology evidence="1">Multi-pass membrane protein</topology>
    </subcellularLocation>
</comment>
<evidence type="ECO:0000256" key="2">
    <source>
        <dbReference type="ARBA" id="ARBA00022475"/>
    </source>
</evidence>
<keyword evidence="2" id="KW-1003">Cell membrane</keyword>
<dbReference type="EMBL" id="CAESAD010000006">
    <property type="protein sequence ID" value="CAB4340998.1"/>
    <property type="molecule type" value="Genomic_DNA"/>
</dbReference>
<dbReference type="InterPro" id="IPR000731">
    <property type="entry name" value="SSD"/>
</dbReference>
<evidence type="ECO:0000256" key="6">
    <source>
        <dbReference type="SAM" id="Phobius"/>
    </source>
</evidence>
<feature type="transmembrane region" description="Helical" evidence="6">
    <location>
        <begin position="557"/>
        <end position="576"/>
    </location>
</feature>
<feature type="transmembrane region" description="Helical" evidence="6">
    <location>
        <begin position="670"/>
        <end position="689"/>
    </location>
</feature>
<feature type="transmembrane region" description="Helical" evidence="6">
    <location>
        <begin position="281"/>
        <end position="302"/>
    </location>
</feature>
<dbReference type="PROSITE" id="PS50156">
    <property type="entry name" value="SSD"/>
    <property type="match status" value="1"/>
</dbReference>
<proteinExistence type="predicted"/>
<feature type="transmembrane region" description="Helical" evidence="6">
    <location>
        <begin position="644"/>
        <end position="664"/>
    </location>
</feature>
<reference evidence="9" key="1">
    <citation type="submission" date="2020-05" db="EMBL/GenBank/DDBJ databases">
        <authorList>
            <person name="Chiriac C."/>
            <person name="Salcher M."/>
            <person name="Ghai R."/>
            <person name="Kavagutti S V."/>
        </authorList>
    </citation>
    <scope>NUCLEOTIDE SEQUENCE</scope>
</reference>
<keyword evidence="3 6" id="KW-0812">Transmembrane</keyword>
<feature type="domain" description="SSD" evidence="7">
    <location>
        <begin position="206"/>
        <end position="331"/>
    </location>
</feature>
<feature type="transmembrane region" description="Helical" evidence="6">
    <location>
        <begin position="596"/>
        <end position="617"/>
    </location>
</feature>
<dbReference type="Gene3D" id="1.20.1640.10">
    <property type="entry name" value="Multidrug efflux transporter AcrB transmembrane domain"/>
    <property type="match status" value="2"/>
</dbReference>
<dbReference type="GO" id="GO:0005886">
    <property type="term" value="C:plasma membrane"/>
    <property type="evidence" value="ECO:0007669"/>
    <property type="project" value="UniProtKB-SubCell"/>
</dbReference>
<evidence type="ECO:0000256" key="1">
    <source>
        <dbReference type="ARBA" id="ARBA00004651"/>
    </source>
</evidence>
<evidence type="ECO:0000313" key="10">
    <source>
        <dbReference type="EMBL" id="CAB4802695.1"/>
    </source>
</evidence>
<dbReference type="EMBL" id="CAESAI010000010">
    <property type="protein sequence ID" value="CAB4336098.1"/>
    <property type="molecule type" value="Genomic_DNA"/>
</dbReference>
<sequence>MFESVGKYVVRHRKGVFIGYLISIVVAGVIGTGMFGALKTQGYDDLGSDSAAVDQLLKSDFDSRDASAILVIDTLASIDDPASVTAATELLAKVEAEPNVESVVSYWNSGQASLKSFDGNAGLALVYFDKNLDSEEAAATAKTIQETYDKESADSRAYVGGIEILYNSINSQIRDDLKLAESIAIPLNILMLMFVFGAAVAAGLPMVVALGSITGSFFVLYIITRFTDVSVFALNLITGLGLGLGIDYALLIVNRFREELDRTNDVSASVVKTVTTAGRTVFFSGLTVALVLSSMLLFPQYFLKSFAYAGVSVVLFAVLASMIALPAVLALLGHNVDKAKIRRGNLKPKESGAWSWLAAAVMKRPAIVIIGTVTLLLTLASPALNAKFSQVDDRVLPASNPAAIASAQIRDRFESQVPIEVLIPIAATTSQVNDYALELATDPHVTSAITGDSFIEGSVVSPIPAEQAVAASAAHHRITLYTDVESRNMDAKDLITRLRAMPAPVDGTLIGGQAAIFTDSQNGISDNLPFVLGWLALATLVILFLFTGSVVLPVKAVILNMLSLGATLGLLVWVFQDGNAMWVVGDFTVTGALDTSTLVLVAIVAFGLSMDYELFLLSRIKEEHDSGADTTTSVTVGLQKSGRIITAAAILIAIVFACFMTSGVTSIKMLGLGIAFAIMLDATIVRGLLVPALMRVAGNWNWWAPKTLRKLHQKFGISE</sequence>
<accession>A0A6J5ZI56</accession>
<dbReference type="SUPFAM" id="SSF82866">
    <property type="entry name" value="Multidrug efflux transporter AcrB transmembrane domain"/>
    <property type="match status" value="2"/>
</dbReference>
<dbReference type="PANTHER" id="PTHR33406:SF11">
    <property type="entry name" value="MEMBRANE PROTEIN SCO6666-RELATED"/>
    <property type="match status" value="1"/>
</dbReference>
<feature type="transmembrane region" description="Helical" evidence="6">
    <location>
        <begin position="190"/>
        <end position="223"/>
    </location>
</feature>
<dbReference type="InterPro" id="IPR004869">
    <property type="entry name" value="MMPL_dom"/>
</dbReference>
<evidence type="ECO:0000313" key="11">
    <source>
        <dbReference type="EMBL" id="CAB5021369.1"/>
    </source>
</evidence>
<evidence type="ECO:0000313" key="8">
    <source>
        <dbReference type="EMBL" id="CAB4336098.1"/>
    </source>
</evidence>
<protein>
    <submittedName>
        <fullName evidence="9">Unannotated protein</fullName>
    </submittedName>
</protein>
<keyword evidence="4 6" id="KW-1133">Transmembrane helix</keyword>
<feature type="transmembrane region" description="Helical" evidence="6">
    <location>
        <begin position="17"/>
        <end position="38"/>
    </location>
</feature>
<keyword evidence="5 6" id="KW-0472">Membrane</keyword>
<dbReference type="EMBL" id="CAFBPK010000014">
    <property type="protein sequence ID" value="CAB5021369.1"/>
    <property type="molecule type" value="Genomic_DNA"/>
</dbReference>
<evidence type="ECO:0000313" key="9">
    <source>
        <dbReference type="EMBL" id="CAB4340998.1"/>
    </source>
</evidence>
<organism evidence="9">
    <name type="scientific">freshwater metagenome</name>
    <dbReference type="NCBI Taxonomy" id="449393"/>
    <lineage>
        <taxon>unclassified sequences</taxon>
        <taxon>metagenomes</taxon>
        <taxon>ecological metagenomes</taxon>
    </lineage>
</organism>
<dbReference type="PANTHER" id="PTHR33406">
    <property type="entry name" value="MEMBRANE PROTEIN MJ1562-RELATED"/>
    <property type="match status" value="1"/>
</dbReference>
<dbReference type="Pfam" id="PF03176">
    <property type="entry name" value="MMPL"/>
    <property type="match status" value="2"/>
</dbReference>
<evidence type="ECO:0000259" key="7">
    <source>
        <dbReference type="PROSITE" id="PS50156"/>
    </source>
</evidence>
<dbReference type="AlphaFoldDB" id="A0A6J5ZI56"/>
<feature type="transmembrane region" description="Helical" evidence="6">
    <location>
        <begin position="229"/>
        <end position="253"/>
    </location>
</feature>
<name>A0A6J5ZI56_9ZZZZ</name>
<dbReference type="EMBL" id="CAFAAO010000008">
    <property type="protein sequence ID" value="CAB4802695.1"/>
    <property type="molecule type" value="Genomic_DNA"/>
</dbReference>
<dbReference type="InterPro" id="IPR050545">
    <property type="entry name" value="Mycobact_MmpL"/>
</dbReference>
<gene>
    <name evidence="10" type="ORF">UFOPK3037_00740</name>
    <name evidence="8" type="ORF">UFOPK3406_00601</name>
    <name evidence="9" type="ORF">UFOPK3925_00987</name>
    <name evidence="11" type="ORF">UFOPK4097_00957</name>
</gene>
<feature type="transmembrane region" description="Helical" evidence="6">
    <location>
        <begin position="531"/>
        <end position="552"/>
    </location>
</feature>
<evidence type="ECO:0000256" key="3">
    <source>
        <dbReference type="ARBA" id="ARBA00022692"/>
    </source>
</evidence>